<dbReference type="eggNOG" id="ENOG5030VHR">
    <property type="taxonomic scope" value="Bacteria"/>
</dbReference>
<dbReference type="HOGENOM" id="CLU_1365707_0_0_12"/>
<reference evidence="1 2" key="2">
    <citation type="journal article" date="2011" name="ISME J.">
        <title>RNA-seq reveals cooperative metabolic interactions between two termite-gut spirochete species in co-culture.</title>
        <authorList>
            <person name="Rosenthal A.Z."/>
            <person name="Matson E.G."/>
            <person name="Eldar A."/>
            <person name="Leadbetter J.R."/>
        </authorList>
    </citation>
    <scope>NUCLEOTIDE SEQUENCE [LARGE SCALE GENOMIC DNA]</scope>
    <source>
        <strain evidence="2">ATCC BAA-887 / DSM 12427 / ZAS-2</strain>
    </source>
</reference>
<dbReference type="OrthoDB" id="9821137at2"/>
<accession>F5YJ20</accession>
<organism evidence="1 2">
    <name type="scientific">Treponema primitia (strain ATCC BAA-887 / DSM 12427 / ZAS-2)</name>
    <dbReference type="NCBI Taxonomy" id="545694"/>
    <lineage>
        <taxon>Bacteria</taxon>
        <taxon>Pseudomonadati</taxon>
        <taxon>Spirochaetota</taxon>
        <taxon>Spirochaetia</taxon>
        <taxon>Spirochaetales</taxon>
        <taxon>Treponemataceae</taxon>
        <taxon>Treponema</taxon>
    </lineage>
</organism>
<evidence type="ECO:0000313" key="2">
    <source>
        <dbReference type="Proteomes" id="UP000009223"/>
    </source>
</evidence>
<dbReference type="Proteomes" id="UP000009223">
    <property type="component" value="Chromosome"/>
</dbReference>
<evidence type="ECO:0000313" key="1">
    <source>
        <dbReference type="EMBL" id="AEF83750.1"/>
    </source>
</evidence>
<keyword evidence="2" id="KW-1185">Reference proteome</keyword>
<name>F5YJ20_TREPZ</name>
<dbReference type="STRING" id="545694.TREPR_2184"/>
<dbReference type="EMBL" id="CP001843">
    <property type="protein sequence ID" value="AEF83750.1"/>
    <property type="molecule type" value="Genomic_DNA"/>
</dbReference>
<proteinExistence type="predicted"/>
<dbReference type="RefSeq" id="WP_015708001.1">
    <property type="nucleotide sequence ID" value="NC_015578.1"/>
</dbReference>
<dbReference type="KEGG" id="tpi:TREPR_2184"/>
<gene>
    <name evidence="1" type="ordered locus">TREPR_2184</name>
</gene>
<sequence>MDKTPLHSLIPLADFKAILGIDDREDALSRYCLITATYTIEQYCHRRLLKKRRFEFPTFVGEYEFPLKDYPVREILAVYRIHPLTQSELVEPEFYHTVPDCGDLDDIPFFLSVSPTLKLVRGISGLKIYYWAGYRQAEVPADLSSACLELAAWNMSRYRGRRIGMTGAVRGQSGLKADGEHLEPSMPENVKALLEPYRRRLI</sequence>
<protein>
    <recommendedName>
        <fullName evidence="3">Phage gp6-like head-tail connector protein</fullName>
    </recommendedName>
</protein>
<evidence type="ECO:0008006" key="3">
    <source>
        <dbReference type="Google" id="ProtNLM"/>
    </source>
</evidence>
<dbReference type="AlphaFoldDB" id="F5YJ20"/>
<reference evidence="2" key="1">
    <citation type="submission" date="2009-12" db="EMBL/GenBank/DDBJ databases">
        <title>Complete sequence of Treponema primitia strain ZAS-2.</title>
        <authorList>
            <person name="Tetu S.G."/>
            <person name="Matson E."/>
            <person name="Ren Q."/>
            <person name="Seshadri R."/>
            <person name="Elbourne L."/>
            <person name="Hassan K.A."/>
            <person name="Durkin A."/>
            <person name="Radune D."/>
            <person name="Mohamoud Y."/>
            <person name="Shay R."/>
            <person name="Jin S."/>
            <person name="Zhang X."/>
            <person name="Lucey K."/>
            <person name="Ballor N.R."/>
            <person name="Ottesen E."/>
            <person name="Rosenthal R."/>
            <person name="Allen A."/>
            <person name="Leadbetter J.R."/>
            <person name="Paulsen I.T."/>
        </authorList>
    </citation>
    <scope>NUCLEOTIDE SEQUENCE [LARGE SCALE GENOMIC DNA]</scope>
    <source>
        <strain evidence="2">ATCC BAA-887 / DSM 12427 / ZAS-2</strain>
    </source>
</reference>